<evidence type="ECO:0000313" key="3">
    <source>
        <dbReference type="Proteomes" id="UP000177622"/>
    </source>
</evidence>
<name>A0A1F5L4V7_PENAI</name>
<evidence type="ECO:0000256" key="1">
    <source>
        <dbReference type="SAM" id="MobiDB-lite"/>
    </source>
</evidence>
<feature type="region of interest" description="Disordered" evidence="1">
    <location>
        <begin position="1"/>
        <end position="21"/>
    </location>
</feature>
<dbReference type="OrthoDB" id="4322425at2759"/>
<proteinExistence type="predicted"/>
<accession>A0A1F5L4V7</accession>
<dbReference type="RefSeq" id="XP_022483724.1">
    <property type="nucleotide sequence ID" value="XM_022636354.1"/>
</dbReference>
<protein>
    <submittedName>
        <fullName evidence="2">Uncharacterized protein</fullName>
    </submittedName>
</protein>
<reference evidence="2 3" key="1">
    <citation type="journal article" date="2016" name="Sci. Rep.">
        <title>Penicillium arizonense, a new, genome sequenced fungal species, reveals a high chemical diversity in secreted metabolites.</title>
        <authorList>
            <person name="Grijseels S."/>
            <person name="Nielsen J.C."/>
            <person name="Randelovic M."/>
            <person name="Nielsen J."/>
            <person name="Nielsen K.F."/>
            <person name="Workman M."/>
            <person name="Frisvad J.C."/>
        </authorList>
    </citation>
    <scope>NUCLEOTIDE SEQUENCE [LARGE SCALE GENOMIC DNA]</scope>
    <source>
        <strain evidence="2 3">CBS 141311</strain>
    </source>
</reference>
<gene>
    <name evidence="2" type="ORF">PENARI_c030G01128</name>
</gene>
<evidence type="ECO:0000313" key="2">
    <source>
        <dbReference type="EMBL" id="OGE48268.1"/>
    </source>
</evidence>
<keyword evidence="3" id="KW-1185">Reference proteome</keyword>
<comment type="caution">
    <text evidence="2">The sequence shown here is derived from an EMBL/GenBank/DDBJ whole genome shotgun (WGS) entry which is preliminary data.</text>
</comment>
<organism evidence="2 3">
    <name type="scientific">Penicillium arizonense</name>
    <dbReference type="NCBI Taxonomy" id="1835702"/>
    <lineage>
        <taxon>Eukaryota</taxon>
        <taxon>Fungi</taxon>
        <taxon>Dikarya</taxon>
        <taxon>Ascomycota</taxon>
        <taxon>Pezizomycotina</taxon>
        <taxon>Eurotiomycetes</taxon>
        <taxon>Eurotiomycetidae</taxon>
        <taxon>Eurotiales</taxon>
        <taxon>Aspergillaceae</taxon>
        <taxon>Penicillium</taxon>
    </lineage>
</organism>
<dbReference type="GeneID" id="34581088"/>
<dbReference type="STRING" id="1835702.A0A1F5L4V7"/>
<sequence length="151" mass="16506">MKRLDGSAHVPGLSSDEQQNLHQGKTPFATVKQTADWAAIQGKTRIADSDILGRQRRQSTNPCVDNRAQIGMEGIQSSHIPNETVEEHTDKVWETQPSGFQQDNSTGSSSGLDIGNAYHSSVNGELLAGAFHIEGMDIGGIDDFFDFESWF</sequence>
<dbReference type="EMBL" id="LXJU01000030">
    <property type="protein sequence ID" value="OGE48268.1"/>
    <property type="molecule type" value="Genomic_DNA"/>
</dbReference>
<dbReference type="AlphaFoldDB" id="A0A1F5L4V7"/>
<dbReference type="Proteomes" id="UP000177622">
    <property type="component" value="Unassembled WGS sequence"/>
</dbReference>